<feature type="domain" description="Inward rectifier potassium channel C-terminal" evidence="13">
    <location>
        <begin position="164"/>
        <end position="314"/>
    </location>
</feature>
<keyword evidence="6" id="KW-0630">Potassium</keyword>
<evidence type="ECO:0000256" key="8">
    <source>
        <dbReference type="ARBA" id="ARBA00023065"/>
    </source>
</evidence>
<dbReference type="InterPro" id="IPR013518">
    <property type="entry name" value="K_chnl_inward-rec_Kir_cyto"/>
</dbReference>
<evidence type="ECO:0000313" key="15">
    <source>
        <dbReference type="Proteomes" id="UP000198379"/>
    </source>
</evidence>
<organism evidence="14 15">
    <name type="scientific">Dokdonia pacifica</name>
    <dbReference type="NCBI Taxonomy" id="1627892"/>
    <lineage>
        <taxon>Bacteria</taxon>
        <taxon>Pseudomonadati</taxon>
        <taxon>Bacteroidota</taxon>
        <taxon>Flavobacteriia</taxon>
        <taxon>Flavobacteriales</taxon>
        <taxon>Flavobacteriaceae</taxon>
        <taxon>Dokdonia</taxon>
    </lineage>
</organism>
<feature type="domain" description="Potassium channel inwardly rectifying transmembrane" evidence="12">
    <location>
        <begin position="33"/>
        <end position="160"/>
    </location>
</feature>
<evidence type="ECO:0000256" key="2">
    <source>
        <dbReference type="ARBA" id="ARBA00022448"/>
    </source>
</evidence>
<dbReference type="EMBL" id="FZNY01000005">
    <property type="protein sequence ID" value="SNS00792.1"/>
    <property type="molecule type" value="Genomic_DNA"/>
</dbReference>
<evidence type="ECO:0000256" key="9">
    <source>
        <dbReference type="ARBA" id="ARBA00023136"/>
    </source>
</evidence>
<evidence type="ECO:0000256" key="10">
    <source>
        <dbReference type="ARBA" id="ARBA00023303"/>
    </source>
</evidence>
<evidence type="ECO:0000259" key="13">
    <source>
        <dbReference type="Pfam" id="PF17655"/>
    </source>
</evidence>
<dbReference type="GO" id="GO:0034702">
    <property type="term" value="C:monoatomic ion channel complex"/>
    <property type="evidence" value="ECO:0007669"/>
    <property type="project" value="UniProtKB-KW"/>
</dbReference>
<evidence type="ECO:0000259" key="12">
    <source>
        <dbReference type="Pfam" id="PF01007"/>
    </source>
</evidence>
<evidence type="ECO:0000256" key="3">
    <source>
        <dbReference type="ARBA" id="ARBA00022538"/>
    </source>
</evidence>
<evidence type="ECO:0000256" key="6">
    <source>
        <dbReference type="ARBA" id="ARBA00022958"/>
    </source>
</evidence>
<keyword evidence="15" id="KW-1185">Reference proteome</keyword>
<keyword evidence="10 14" id="KW-0407">Ion channel</keyword>
<dbReference type="GO" id="GO:0005242">
    <property type="term" value="F:inward rectifier potassium channel activity"/>
    <property type="evidence" value="ECO:0007669"/>
    <property type="project" value="InterPro"/>
</dbReference>
<feature type="transmembrane region" description="Helical" evidence="11">
    <location>
        <begin position="65"/>
        <end position="87"/>
    </location>
</feature>
<dbReference type="InterPro" id="IPR041647">
    <property type="entry name" value="IRK_C"/>
</dbReference>
<gene>
    <name evidence="14" type="ORF">SAMN06265376_105227</name>
</gene>
<keyword evidence="8" id="KW-0406">Ion transport</keyword>
<dbReference type="GO" id="GO:0034765">
    <property type="term" value="P:regulation of monoatomic ion transmembrane transport"/>
    <property type="evidence" value="ECO:0007669"/>
    <property type="project" value="TreeGrafter"/>
</dbReference>
<feature type="transmembrane region" description="Helical" evidence="11">
    <location>
        <begin position="130"/>
        <end position="155"/>
    </location>
</feature>
<dbReference type="Proteomes" id="UP000198379">
    <property type="component" value="Unassembled WGS sequence"/>
</dbReference>
<name>A0A239AZP2_9FLAO</name>
<evidence type="ECO:0000256" key="5">
    <source>
        <dbReference type="ARBA" id="ARBA00022882"/>
    </source>
</evidence>
<accession>A0A239AZP2</accession>
<dbReference type="Gene3D" id="2.60.40.1400">
    <property type="entry name" value="G protein-activated inward rectifier potassium channel 1"/>
    <property type="match status" value="1"/>
</dbReference>
<dbReference type="GO" id="GO:1990573">
    <property type="term" value="P:potassium ion import across plasma membrane"/>
    <property type="evidence" value="ECO:0007669"/>
    <property type="project" value="TreeGrafter"/>
</dbReference>
<dbReference type="OrthoDB" id="9813518at2"/>
<dbReference type="SUPFAM" id="SSF81296">
    <property type="entry name" value="E set domains"/>
    <property type="match status" value="1"/>
</dbReference>
<dbReference type="InterPro" id="IPR016449">
    <property type="entry name" value="K_chnl_inward-rec_Kir"/>
</dbReference>
<dbReference type="Pfam" id="PF01007">
    <property type="entry name" value="IRK"/>
    <property type="match status" value="1"/>
</dbReference>
<keyword evidence="5" id="KW-0851">Voltage-gated channel</keyword>
<dbReference type="Pfam" id="PF17655">
    <property type="entry name" value="IRK_C"/>
    <property type="match status" value="1"/>
</dbReference>
<keyword evidence="4 11" id="KW-0812">Transmembrane</keyword>
<evidence type="ECO:0000256" key="1">
    <source>
        <dbReference type="ARBA" id="ARBA00004141"/>
    </source>
</evidence>
<dbReference type="AlphaFoldDB" id="A0A239AZP2"/>
<keyword evidence="9 11" id="KW-0472">Membrane</keyword>
<evidence type="ECO:0000313" key="14">
    <source>
        <dbReference type="EMBL" id="SNS00792.1"/>
    </source>
</evidence>
<dbReference type="InterPro" id="IPR040445">
    <property type="entry name" value="Kir_TM"/>
</dbReference>
<keyword evidence="7 11" id="KW-1133">Transmembrane helix</keyword>
<sequence length="318" mass="36333">MSSEKTKEKYTKKKYNDLGLGVKETSGVYRTLNKDGTFNVRKTNVPFLERINFFHSLVSMPWPRFLGLILIGYFVINTLFASIYMLIGVEHLTGMKKIDAPMEQFMEAFFFSAQTITTLGYGRVAPVGLMANIVAATESMLGLLTFALATGMLYGRFSKPKATVKYSDHGVMAPYRDINGFMFRVVNVKENQLLEVEVKVSLSLKRENSDLRDFFSLDLERSKVVFLPSVWTVVHPISNKSPLYEFTPEDLEEKDAEFIVTLKAFDESFSQTVYSRTSYKPAEIKWGQKFVYLVTFESDKIAIDVERLDETYDAELNV</sequence>
<dbReference type="InterPro" id="IPR014756">
    <property type="entry name" value="Ig_E-set"/>
</dbReference>
<evidence type="ECO:0000256" key="4">
    <source>
        <dbReference type="ARBA" id="ARBA00022692"/>
    </source>
</evidence>
<evidence type="ECO:0000256" key="11">
    <source>
        <dbReference type="SAM" id="Phobius"/>
    </source>
</evidence>
<keyword evidence="3" id="KW-0633">Potassium transport</keyword>
<dbReference type="PRINTS" id="PR01320">
    <property type="entry name" value="KIRCHANNEL"/>
</dbReference>
<proteinExistence type="predicted"/>
<dbReference type="RefSeq" id="WP_089372479.1">
    <property type="nucleotide sequence ID" value="NZ_BMEP01000006.1"/>
</dbReference>
<dbReference type="SUPFAM" id="SSF81324">
    <property type="entry name" value="Voltage-gated potassium channels"/>
    <property type="match status" value="1"/>
</dbReference>
<dbReference type="Gene3D" id="1.10.287.70">
    <property type="match status" value="1"/>
</dbReference>
<dbReference type="GO" id="GO:0005886">
    <property type="term" value="C:plasma membrane"/>
    <property type="evidence" value="ECO:0007669"/>
    <property type="project" value="TreeGrafter"/>
</dbReference>
<keyword evidence="2" id="KW-0813">Transport</keyword>
<protein>
    <submittedName>
        <fullName evidence="14">Inward rectifier potassium channel</fullName>
    </submittedName>
</protein>
<dbReference type="PANTHER" id="PTHR11767">
    <property type="entry name" value="INWARD RECTIFIER POTASSIUM CHANNEL"/>
    <property type="match status" value="1"/>
</dbReference>
<reference evidence="14 15" key="1">
    <citation type="submission" date="2017-06" db="EMBL/GenBank/DDBJ databases">
        <authorList>
            <person name="Kim H.J."/>
            <person name="Triplett B.A."/>
        </authorList>
    </citation>
    <scope>NUCLEOTIDE SEQUENCE [LARGE SCALE GENOMIC DNA]</scope>
    <source>
        <strain evidence="14 15">DSM 25597</strain>
    </source>
</reference>
<comment type="subcellular location">
    <subcellularLocation>
        <location evidence="1">Membrane</location>
        <topology evidence="1">Multi-pass membrane protein</topology>
    </subcellularLocation>
</comment>
<evidence type="ECO:0000256" key="7">
    <source>
        <dbReference type="ARBA" id="ARBA00022989"/>
    </source>
</evidence>